<feature type="compositionally biased region" description="Polar residues" evidence="1">
    <location>
        <begin position="179"/>
        <end position="188"/>
    </location>
</feature>
<feature type="region of interest" description="Disordered" evidence="1">
    <location>
        <begin position="87"/>
        <end position="340"/>
    </location>
</feature>
<evidence type="ECO:0000313" key="3">
    <source>
        <dbReference type="EMBL" id="KUJ09854.1"/>
    </source>
</evidence>
<dbReference type="EMBL" id="KQ947431">
    <property type="protein sequence ID" value="KUJ09854.1"/>
    <property type="molecule type" value="Genomic_DNA"/>
</dbReference>
<feature type="compositionally biased region" description="Polar residues" evidence="1">
    <location>
        <begin position="269"/>
        <end position="293"/>
    </location>
</feature>
<dbReference type="RefSeq" id="XP_018064209.1">
    <property type="nucleotide sequence ID" value="XM_018206438.1"/>
</dbReference>
<dbReference type="KEGG" id="psco:LY89DRAFT_278679"/>
<protein>
    <recommendedName>
        <fullName evidence="2">Nitrogen regulatory protein areA GATA-like domain-containing protein</fullName>
    </recommendedName>
</protein>
<gene>
    <name evidence="3" type="ORF">LY89DRAFT_278679</name>
</gene>
<feature type="compositionally biased region" description="Basic and acidic residues" evidence="1">
    <location>
        <begin position="513"/>
        <end position="535"/>
    </location>
</feature>
<feature type="compositionally biased region" description="Low complexity" evidence="1">
    <location>
        <begin position="294"/>
        <end position="308"/>
    </location>
</feature>
<evidence type="ECO:0000256" key="1">
    <source>
        <dbReference type="SAM" id="MobiDB-lite"/>
    </source>
</evidence>
<dbReference type="OrthoDB" id="5424234at2759"/>
<proteinExistence type="predicted"/>
<evidence type="ECO:0000259" key="2">
    <source>
        <dbReference type="Pfam" id="PF08550"/>
    </source>
</evidence>
<reference evidence="3 4" key="1">
    <citation type="submission" date="2015-10" db="EMBL/GenBank/DDBJ databases">
        <title>Full genome of DAOMC 229536 Phialocephala scopiformis, a fungal endophyte of spruce producing the potent anti-insectan compound rugulosin.</title>
        <authorList>
            <consortium name="DOE Joint Genome Institute"/>
            <person name="Walker A.K."/>
            <person name="Frasz S.L."/>
            <person name="Seifert K.A."/>
            <person name="Miller J.D."/>
            <person name="Mondo S.J."/>
            <person name="Labutti K."/>
            <person name="Lipzen A."/>
            <person name="Dockter R."/>
            <person name="Kennedy M."/>
            <person name="Grigoriev I.V."/>
            <person name="Spatafora J.W."/>
        </authorList>
    </citation>
    <scope>NUCLEOTIDE SEQUENCE [LARGE SCALE GENOMIC DNA]</scope>
    <source>
        <strain evidence="3 4">CBS 120377</strain>
    </source>
</reference>
<feature type="compositionally biased region" description="Low complexity" evidence="1">
    <location>
        <begin position="377"/>
        <end position="386"/>
    </location>
</feature>
<feature type="region of interest" description="Disordered" evidence="1">
    <location>
        <begin position="373"/>
        <end position="394"/>
    </location>
</feature>
<feature type="compositionally biased region" description="Polar residues" evidence="1">
    <location>
        <begin position="450"/>
        <end position="463"/>
    </location>
</feature>
<feature type="domain" description="Nitrogen regulatory protein areA GATA-like" evidence="2">
    <location>
        <begin position="36"/>
        <end position="64"/>
    </location>
</feature>
<feature type="compositionally biased region" description="Low complexity" evidence="1">
    <location>
        <begin position="126"/>
        <end position="140"/>
    </location>
</feature>
<keyword evidence="4" id="KW-1185">Reference proteome</keyword>
<feature type="region of interest" description="Disordered" evidence="1">
    <location>
        <begin position="428"/>
        <end position="535"/>
    </location>
</feature>
<feature type="compositionally biased region" description="Polar residues" evidence="1">
    <location>
        <begin position="209"/>
        <end position="218"/>
    </location>
</feature>
<dbReference type="InParanoid" id="A0A132BDD5"/>
<feature type="compositionally biased region" description="Polar residues" evidence="1">
    <location>
        <begin position="491"/>
        <end position="510"/>
    </location>
</feature>
<dbReference type="Proteomes" id="UP000070700">
    <property type="component" value="Unassembled WGS sequence"/>
</dbReference>
<accession>A0A132BDD5</accession>
<dbReference type="Pfam" id="PF08550">
    <property type="entry name" value="GATA_AreA"/>
    <property type="match status" value="1"/>
</dbReference>
<dbReference type="AlphaFoldDB" id="A0A132BDD5"/>
<sequence>MALILPKGIVVNSPHVQGDIERIDAEPLDEADIAKVWKVYTTTQRRLLDPTAERLENLWWRIWGSPKKSLKGATVARLFAQISHGQTFVPLRGPPNRHEGSPPLTTNSRQGPAASSTSNIRYPAHSRPSTTSSSVASRAPGSMPHPILKKTRGPSSTGPRPTARFISPHESQDEADRASSVSPNTHVTVQPPSPSQESQEPKTDKKSAAVQTKKTFLASTKKKRPVIVRRQSSQTSQSSADIAAASAGRASESGQSSSAIQSSSERTPPTFTQQARGQAQSKFQENFSSSLQRSGGSTQSTKKQTSRSTDIKRAPQRGKGTEVHTETDLAGDPGPSKQLQRIENLQEHVDELSAEELEELELQRMLLEQANARVRKQSQTTQATQTPSLSESAHEGLRIVHNSLRSRPSASHGTEGPSAMGLLQHDAKGATSAAPTLTDASGHVNLGSVGHQQGRSLDSNVSRTAGKGKGRDPDEVQRNSMFAKRPVQPVQLPSSPDTSGPLSRSKSQLTLLLEKDRERGGGKKPDKEQSQGKKK</sequence>
<dbReference type="InterPro" id="IPR013860">
    <property type="entry name" value="AreA_GATA"/>
</dbReference>
<evidence type="ECO:0000313" key="4">
    <source>
        <dbReference type="Proteomes" id="UP000070700"/>
    </source>
</evidence>
<dbReference type="GeneID" id="28816164"/>
<organism evidence="3 4">
    <name type="scientific">Mollisia scopiformis</name>
    <name type="common">Conifer needle endophyte fungus</name>
    <name type="synonym">Phialocephala scopiformis</name>
    <dbReference type="NCBI Taxonomy" id="149040"/>
    <lineage>
        <taxon>Eukaryota</taxon>
        <taxon>Fungi</taxon>
        <taxon>Dikarya</taxon>
        <taxon>Ascomycota</taxon>
        <taxon>Pezizomycotina</taxon>
        <taxon>Leotiomycetes</taxon>
        <taxon>Helotiales</taxon>
        <taxon>Mollisiaceae</taxon>
        <taxon>Mollisia</taxon>
    </lineage>
</organism>
<feature type="compositionally biased region" description="Low complexity" evidence="1">
    <location>
        <begin position="231"/>
        <end position="267"/>
    </location>
</feature>
<feature type="compositionally biased region" description="Basic and acidic residues" evidence="1">
    <location>
        <begin position="309"/>
        <end position="327"/>
    </location>
</feature>
<name>A0A132BDD5_MOLSC</name>
<feature type="compositionally biased region" description="Polar residues" evidence="1">
    <location>
        <begin position="103"/>
        <end position="120"/>
    </location>
</feature>
<dbReference type="STRING" id="149040.A0A132BDD5"/>